<organism evidence="2 3">
    <name type="scientific">Dyadobacter luticola</name>
    <dbReference type="NCBI Taxonomy" id="1979387"/>
    <lineage>
        <taxon>Bacteria</taxon>
        <taxon>Pseudomonadati</taxon>
        <taxon>Bacteroidota</taxon>
        <taxon>Cytophagia</taxon>
        <taxon>Cytophagales</taxon>
        <taxon>Spirosomataceae</taxon>
        <taxon>Dyadobacter</taxon>
    </lineage>
</organism>
<dbReference type="OrthoDB" id="5570653at2"/>
<dbReference type="SUPFAM" id="SSF143011">
    <property type="entry name" value="RelE-like"/>
    <property type="match status" value="1"/>
</dbReference>
<keyword evidence="3" id="KW-1185">Reference proteome</keyword>
<name>A0A5R9KSQ2_9BACT</name>
<dbReference type="InterPro" id="IPR052747">
    <property type="entry name" value="TA_system_RelE_toxin"/>
</dbReference>
<dbReference type="InterPro" id="IPR035093">
    <property type="entry name" value="RelE/ParE_toxin_dom_sf"/>
</dbReference>
<evidence type="ECO:0000313" key="3">
    <source>
        <dbReference type="Proteomes" id="UP000306402"/>
    </source>
</evidence>
<evidence type="ECO:0000313" key="2">
    <source>
        <dbReference type="EMBL" id="TLU99134.1"/>
    </source>
</evidence>
<accession>A0A5R9KSQ2</accession>
<protein>
    <submittedName>
        <fullName evidence="2">Type II toxin-antitoxin system RelE/ParE family toxin</fullName>
    </submittedName>
</protein>
<dbReference type="RefSeq" id="WP_138367425.1">
    <property type="nucleotide sequence ID" value="NZ_VCEJ01000005.1"/>
</dbReference>
<reference evidence="2 3" key="1">
    <citation type="submission" date="2019-05" db="EMBL/GenBank/DDBJ databases">
        <authorList>
            <person name="Qu J.-H."/>
        </authorList>
    </citation>
    <scope>NUCLEOTIDE SEQUENCE [LARGE SCALE GENOMIC DNA]</scope>
    <source>
        <strain evidence="2 3">T17</strain>
    </source>
</reference>
<dbReference type="Gene3D" id="3.30.2310.20">
    <property type="entry name" value="RelE-like"/>
    <property type="match status" value="1"/>
</dbReference>
<dbReference type="AlphaFoldDB" id="A0A5R9KSQ2"/>
<proteinExistence type="predicted"/>
<dbReference type="PANTHER" id="PTHR38813">
    <property type="match status" value="1"/>
</dbReference>
<dbReference type="EMBL" id="VCEJ01000005">
    <property type="protein sequence ID" value="TLU99134.1"/>
    <property type="molecule type" value="Genomic_DNA"/>
</dbReference>
<sequence length="87" mass="10298">MRYEYTRAFIRDTKKLPEDIRADIKAIIEQVNLAAGLVEIGNLKKMKGFSNAYRVRIGDYRIGIFLEEDTVIFARVLHRKEVYRFFP</sequence>
<gene>
    <name evidence="2" type="ORF">FEN17_21390</name>
</gene>
<dbReference type="Pfam" id="PF05016">
    <property type="entry name" value="ParE_toxin"/>
    <property type="match status" value="1"/>
</dbReference>
<dbReference type="PANTHER" id="PTHR38813:SF1">
    <property type="entry name" value="TOXIN RELE1-RELATED"/>
    <property type="match status" value="1"/>
</dbReference>
<dbReference type="Proteomes" id="UP000306402">
    <property type="component" value="Unassembled WGS sequence"/>
</dbReference>
<evidence type="ECO:0000256" key="1">
    <source>
        <dbReference type="ARBA" id="ARBA00022649"/>
    </source>
</evidence>
<keyword evidence="1" id="KW-1277">Toxin-antitoxin system</keyword>
<dbReference type="InterPro" id="IPR007712">
    <property type="entry name" value="RelE/ParE_toxin"/>
</dbReference>
<comment type="caution">
    <text evidence="2">The sequence shown here is derived from an EMBL/GenBank/DDBJ whole genome shotgun (WGS) entry which is preliminary data.</text>
</comment>